<comment type="caution">
    <text evidence="2">The sequence shown here is derived from an EMBL/GenBank/DDBJ whole genome shotgun (WGS) entry which is preliminary data.</text>
</comment>
<dbReference type="EMBL" id="CAJOBC010000907">
    <property type="protein sequence ID" value="CAF3637891.1"/>
    <property type="molecule type" value="Genomic_DNA"/>
</dbReference>
<gene>
    <name evidence="2" type="ORF">GPM918_LOCUS6034</name>
    <name evidence="3" type="ORF">SRO942_LOCUS6034</name>
</gene>
<dbReference type="InterPro" id="IPR059069">
    <property type="entry name" value="DHD_metazoa"/>
</dbReference>
<reference evidence="2" key="1">
    <citation type="submission" date="2021-02" db="EMBL/GenBank/DDBJ databases">
        <authorList>
            <person name="Nowell W R."/>
        </authorList>
    </citation>
    <scope>NUCLEOTIDE SEQUENCE</scope>
</reference>
<dbReference type="EMBL" id="CAJNOQ010000907">
    <property type="protein sequence ID" value="CAF0850255.1"/>
    <property type="molecule type" value="Genomic_DNA"/>
</dbReference>
<organism evidence="2 4">
    <name type="scientific">Didymodactylos carnosus</name>
    <dbReference type="NCBI Taxonomy" id="1234261"/>
    <lineage>
        <taxon>Eukaryota</taxon>
        <taxon>Metazoa</taxon>
        <taxon>Spiralia</taxon>
        <taxon>Gnathifera</taxon>
        <taxon>Rotifera</taxon>
        <taxon>Eurotatoria</taxon>
        <taxon>Bdelloidea</taxon>
        <taxon>Philodinida</taxon>
        <taxon>Philodinidae</taxon>
        <taxon>Didymodactylos</taxon>
    </lineage>
</organism>
<dbReference type="Proteomes" id="UP000663829">
    <property type="component" value="Unassembled WGS sequence"/>
</dbReference>
<protein>
    <recommendedName>
        <fullName evidence="1">Putative Dachshund-homology domain-containing protein</fullName>
    </recommendedName>
</protein>
<name>A0A813WER3_9BILA</name>
<accession>A0A813WER3</accession>
<dbReference type="Proteomes" id="UP000681722">
    <property type="component" value="Unassembled WGS sequence"/>
</dbReference>
<evidence type="ECO:0000313" key="3">
    <source>
        <dbReference type="EMBL" id="CAF3637891.1"/>
    </source>
</evidence>
<proteinExistence type="predicted"/>
<keyword evidence="4" id="KW-1185">Reference proteome</keyword>
<dbReference type="Pfam" id="PF25867">
    <property type="entry name" value="HTH_75"/>
    <property type="match status" value="1"/>
</dbReference>
<dbReference type="AlphaFoldDB" id="A0A813WER3"/>
<evidence type="ECO:0000313" key="4">
    <source>
        <dbReference type="Proteomes" id="UP000663829"/>
    </source>
</evidence>
<dbReference type="OrthoDB" id="10017713at2759"/>
<evidence type="ECO:0000259" key="1">
    <source>
        <dbReference type="Pfam" id="PF25867"/>
    </source>
</evidence>
<feature type="domain" description="Putative Dachshund-homology" evidence="1">
    <location>
        <begin position="35"/>
        <end position="122"/>
    </location>
</feature>
<evidence type="ECO:0000313" key="2">
    <source>
        <dbReference type="EMBL" id="CAF0850255.1"/>
    </source>
</evidence>
<sequence>MSTHDLLAETLPLLPPPPQQQQQPRSSLTNNRLITISTINNIEIPSILIDNIIHIRLVDLSKHLLNNLQLSLIKHYAKQCNCLIIQCQEFLRDFLIRNNRQASTSRSCFCLTFDDCKKIYQELTQYLPSLLNPMKQQQNEMIVHNKRKHSQTSWVLEAVKPLKKRLKQQQDIVFHLIHDHDYLAEHNMHHLMINNNMKRKASKTISKSILSGIEQLPLIKKITTLPTETILENTTFVTEAVSSPLTIISTSDIVETNDEDIIELASPLVTSPLPKLPSKIDIMLLKLKDYFQSLATTETTLLSKTTTSTMVQFNLTVKNLHLFDSYKADMLLFMVNSPLLIISQTYLEYILFYLNKRQSSQILPWNIVEWYHLDTCKT</sequence>